<proteinExistence type="inferred from homology"/>
<dbReference type="PANTHER" id="PTHR24320:SF152">
    <property type="entry name" value="SHORT-CHAIN DEHYDROGENASE_REDUCTASE FAMILY PROTEIN"/>
    <property type="match status" value="1"/>
</dbReference>
<accession>A0ABQ1JEE6</accession>
<name>A0ABQ1JEE6_9PROT</name>
<dbReference type="InterPro" id="IPR036291">
    <property type="entry name" value="NAD(P)-bd_dom_sf"/>
</dbReference>
<dbReference type="SUPFAM" id="SSF51735">
    <property type="entry name" value="NAD(P)-binding Rossmann-fold domains"/>
    <property type="match status" value="1"/>
</dbReference>
<gene>
    <name evidence="3" type="ORF">GCM10011503_12430</name>
</gene>
<evidence type="ECO:0000256" key="1">
    <source>
        <dbReference type="ARBA" id="ARBA00006484"/>
    </source>
</evidence>
<protein>
    <submittedName>
        <fullName evidence="3">Dehydrogenase/reductase</fullName>
    </submittedName>
</protein>
<dbReference type="Gene3D" id="3.40.50.720">
    <property type="entry name" value="NAD(P)-binding Rossmann-like Domain"/>
    <property type="match status" value="1"/>
</dbReference>
<dbReference type="PRINTS" id="PR00081">
    <property type="entry name" value="GDHRDH"/>
</dbReference>
<dbReference type="InterPro" id="IPR002347">
    <property type="entry name" value="SDR_fam"/>
</dbReference>
<sequence>MKVIQGGTYLITGATSGMGLKTAKRLIATGADHLITGTRKSGTDAALRRTIPKEKLTVLDLDLMSLASSRDFATAVQQTLEQRSESLSGIVCNAGLQMIGPKTMTEDGVEATFAVNFLSHFMIVSRLLSKLKDGGKVITIGSGTHNPDDPVAKAGGFRGAAFPSAPAVAQGDLGTSGTDIELGQDRYATSKLCCVLFAREMAHRHPPQTAKFFCFDPGLMPGTNLARERPAVVRFVFKNVMPMLVPFVSQISSPSTSAKMIVDGLLSKNSEYNSGDYVEFTGHLAPHSPLAVDDRRAADLLDHSYTLIQNFGAR</sequence>
<evidence type="ECO:0000313" key="4">
    <source>
        <dbReference type="Proteomes" id="UP000628854"/>
    </source>
</evidence>
<reference evidence="4" key="1">
    <citation type="journal article" date="2019" name="Int. J. Syst. Evol. Microbiol.">
        <title>The Global Catalogue of Microorganisms (GCM) 10K type strain sequencing project: providing services to taxonomists for standard genome sequencing and annotation.</title>
        <authorList>
            <consortium name="The Broad Institute Genomics Platform"/>
            <consortium name="The Broad Institute Genome Sequencing Center for Infectious Disease"/>
            <person name="Wu L."/>
            <person name="Ma J."/>
        </authorList>
    </citation>
    <scope>NUCLEOTIDE SEQUENCE [LARGE SCALE GENOMIC DNA]</scope>
    <source>
        <strain evidence="4">CGMCC 1.15928</strain>
    </source>
</reference>
<keyword evidence="2" id="KW-0560">Oxidoreductase</keyword>
<evidence type="ECO:0000313" key="3">
    <source>
        <dbReference type="EMBL" id="GGB65113.1"/>
    </source>
</evidence>
<comment type="caution">
    <text evidence="3">The sequence shown here is derived from an EMBL/GenBank/DDBJ whole genome shotgun (WGS) entry which is preliminary data.</text>
</comment>
<evidence type="ECO:0000256" key="2">
    <source>
        <dbReference type="ARBA" id="ARBA00023002"/>
    </source>
</evidence>
<dbReference type="EMBL" id="BMKF01000001">
    <property type="protein sequence ID" value="GGB65113.1"/>
    <property type="molecule type" value="Genomic_DNA"/>
</dbReference>
<dbReference type="Proteomes" id="UP000628854">
    <property type="component" value="Unassembled WGS sequence"/>
</dbReference>
<comment type="similarity">
    <text evidence="1">Belongs to the short-chain dehydrogenases/reductases (SDR) family.</text>
</comment>
<keyword evidence="4" id="KW-1185">Reference proteome</keyword>
<dbReference type="Pfam" id="PF00106">
    <property type="entry name" value="adh_short"/>
    <property type="match status" value="1"/>
</dbReference>
<dbReference type="RefSeq" id="WP_084394461.1">
    <property type="nucleotide sequence ID" value="NZ_BMKF01000001.1"/>
</dbReference>
<dbReference type="PANTHER" id="PTHR24320">
    <property type="entry name" value="RETINOL DEHYDROGENASE"/>
    <property type="match status" value="1"/>
</dbReference>
<organism evidence="3 4">
    <name type="scientific">Henriciella pelagia</name>
    <dbReference type="NCBI Taxonomy" id="1977912"/>
    <lineage>
        <taxon>Bacteria</taxon>
        <taxon>Pseudomonadati</taxon>
        <taxon>Pseudomonadota</taxon>
        <taxon>Alphaproteobacteria</taxon>
        <taxon>Hyphomonadales</taxon>
        <taxon>Hyphomonadaceae</taxon>
        <taxon>Henriciella</taxon>
    </lineage>
</organism>